<gene>
    <name evidence="1" type="ORF">Acr_24g0008240</name>
</gene>
<comment type="caution">
    <text evidence="1">The sequence shown here is derived from an EMBL/GenBank/DDBJ whole genome shotgun (WGS) entry which is preliminary data.</text>
</comment>
<dbReference type="AlphaFoldDB" id="A0A7J0GVV2"/>
<protein>
    <submittedName>
        <fullName evidence="1">Uncharacterized protein</fullName>
    </submittedName>
</protein>
<accession>A0A7J0GVV2</accession>
<dbReference type="Proteomes" id="UP000585474">
    <property type="component" value="Unassembled WGS sequence"/>
</dbReference>
<sequence>MQTLFYIHLLDLHLGRHRHIGWTLWHWELSSHQGTTLYCTRLTHVIQVVFTYLPLRSHPVPVKDRREIAIARIQGNHFVQVFLRPHYPVPPTPVWWQQHVSIKARGWVDSYIVRMNLWSEIMGGGPGAPGGEFGGDID</sequence>
<organism evidence="1 2">
    <name type="scientific">Actinidia rufa</name>
    <dbReference type="NCBI Taxonomy" id="165716"/>
    <lineage>
        <taxon>Eukaryota</taxon>
        <taxon>Viridiplantae</taxon>
        <taxon>Streptophyta</taxon>
        <taxon>Embryophyta</taxon>
        <taxon>Tracheophyta</taxon>
        <taxon>Spermatophyta</taxon>
        <taxon>Magnoliopsida</taxon>
        <taxon>eudicotyledons</taxon>
        <taxon>Gunneridae</taxon>
        <taxon>Pentapetalae</taxon>
        <taxon>asterids</taxon>
        <taxon>Ericales</taxon>
        <taxon>Actinidiaceae</taxon>
        <taxon>Actinidia</taxon>
    </lineage>
</organism>
<dbReference type="EMBL" id="BJWL01000024">
    <property type="protein sequence ID" value="GFZ14634.1"/>
    <property type="molecule type" value="Genomic_DNA"/>
</dbReference>
<dbReference type="OrthoDB" id="1915076at2759"/>
<name>A0A7J0GVV2_9ERIC</name>
<keyword evidence="2" id="KW-1185">Reference proteome</keyword>
<reference evidence="1 2" key="1">
    <citation type="submission" date="2019-07" db="EMBL/GenBank/DDBJ databases">
        <title>De Novo Assembly of kiwifruit Actinidia rufa.</title>
        <authorList>
            <person name="Sugita-Konishi S."/>
            <person name="Sato K."/>
            <person name="Mori E."/>
            <person name="Abe Y."/>
            <person name="Kisaki G."/>
            <person name="Hamano K."/>
            <person name="Suezawa K."/>
            <person name="Otani M."/>
            <person name="Fukuda T."/>
            <person name="Manabe T."/>
            <person name="Gomi K."/>
            <person name="Tabuchi M."/>
            <person name="Akimitsu K."/>
            <person name="Kataoka I."/>
        </authorList>
    </citation>
    <scope>NUCLEOTIDE SEQUENCE [LARGE SCALE GENOMIC DNA]</scope>
    <source>
        <strain evidence="2">cv. Fuchu</strain>
    </source>
</reference>
<proteinExistence type="predicted"/>
<evidence type="ECO:0000313" key="2">
    <source>
        <dbReference type="Proteomes" id="UP000585474"/>
    </source>
</evidence>
<evidence type="ECO:0000313" key="1">
    <source>
        <dbReference type="EMBL" id="GFZ14634.1"/>
    </source>
</evidence>